<dbReference type="EMBL" id="BAABAJ010000003">
    <property type="protein sequence ID" value="GAA3904228.1"/>
    <property type="molecule type" value="Genomic_DNA"/>
</dbReference>
<name>A0ABP7LQG8_9ACTN</name>
<gene>
    <name evidence="1" type="ORF">GCM10022244_12990</name>
</gene>
<reference evidence="2" key="1">
    <citation type="journal article" date="2019" name="Int. J. Syst. Evol. Microbiol.">
        <title>The Global Catalogue of Microorganisms (GCM) 10K type strain sequencing project: providing services to taxonomists for standard genome sequencing and annotation.</title>
        <authorList>
            <consortium name="The Broad Institute Genomics Platform"/>
            <consortium name="The Broad Institute Genome Sequencing Center for Infectious Disease"/>
            <person name="Wu L."/>
            <person name="Ma J."/>
        </authorList>
    </citation>
    <scope>NUCLEOTIDE SEQUENCE [LARGE SCALE GENOMIC DNA]</scope>
    <source>
        <strain evidence="2">JCM 16956</strain>
    </source>
</reference>
<proteinExistence type="predicted"/>
<comment type="caution">
    <text evidence="1">The sequence shown here is derived from an EMBL/GenBank/DDBJ whole genome shotgun (WGS) entry which is preliminary data.</text>
</comment>
<accession>A0ABP7LQG8</accession>
<evidence type="ECO:0000313" key="1">
    <source>
        <dbReference type="EMBL" id="GAA3904228.1"/>
    </source>
</evidence>
<sequence length="79" mass="7930">METVFLPVLPGLESFVVCYSPAAITATALVGDPAAVSPRADPAPASCPAPWIVSPLAVAIHAAPGCDWRHVTPASGIPG</sequence>
<organism evidence="1 2">
    <name type="scientific">Streptomyces gulbargensis</name>
    <dbReference type="NCBI Taxonomy" id="364901"/>
    <lineage>
        <taxon>Bacteria</taxon>
        <taxon>Bacillati</taxon>
        <taxon>Actinomycetota</taxon>
        <taxon>Actinomycetes</taxon>
        <taxon>Kitasatosporales</taxon>
        <taxon>Streptomycetaceae</taxon>
        <taxon>Streptomyces</taxon>
    </lineage>
</organism>
<keyword evidence="2" id="KW-1185">Reference proteome</keyword>
<dbReference type="Proteomes" id="UP001501000">
    <property type="component" value="Unassembled WGS sequence"/>
</dbReference>
<protein>
    <submittedName>
        <fullName evidence="1">Uncharacterized protein</fullName>
    </submittedName>
</protein>
<evidence type="ECO:0000313" key="2">
    <source>
        <dbReference type="Proteomes" id="UP001501000"/>
    </source>
</evidence>